<dbReference type="Proteomes" id="UP000009236">
    <property type="component" value="Chromosome"/>
</dbReference>
<reference evidence="1 2" key="1">
    <citation type="submission" date="2011-05" db="EMBL/GenBank/DDBJ databases">
        <title>Complete sequence of Isoptericola variabilis 225.</title>
        <authorList>
            <consortium name="US DOE Joint Genome Institute"/>
            <person name="Lucas S."/>
            <person name="Han J."/>
            <person name="Lapidus A."/>
            <person name="Cheng J.-F."/>
            <person name="Goodwin L."/>
            <person name="Pitluck S."/>
            <person name="Peters L."/>
            <person name="Mikhailova N."/>
            <person name="Zeytun A."/>
            <person name="Han C."/>
            <person name="Tapia R."/>
            <person name="Land M."/>
            <person name="Hauser L."/>
            <person name="Kyrpides N."/>
            <person name="Ivanova N."/>
            <person name="Pagani I."/>
            <person name="Siebers A."/>
            <person name="Allgaier M."/>
            <person name="Thelen M."/>
            <person name="Hugenholtz P."/>
            <person name="Gladden J."/>
            <person name="Woyke T."/>
        </authorList>
    </citation>
    <scope>NUCLEOTIDE SEQUENCE [LARGE SCALE GENOMIC DNA]</scope>
    <source>
        <strain evidence="2">225</strain>
    </source>
</reference>
<dbReference type="EMBL" id="CP002810">
    <property type="protein sequence ID" value="AEG43899.1"/>
    <property type="molecule type" value="Genomic_DNA"/>
</dbReference>
<sequence>MIGEYERSQAQHIERKKAEVAAAADYLLDLYRRRGRFVVRWAGDERAKVVKDELGNVMGRIPPERWR</sequence>
<dbReference type="KEGG" id="iva:Isova_1124"/>
<gene>
    <name evidence="1" type="ordered locus">Isova_1124</name>
</gene>
<evidence type="ECO:0000313" key="2">
    <source>
        <dbReference type="Proteomes" id="UP000009236"/>
    </source>
</evidence>
<proteinExistence type="predicted"/>
<organism evidence="2">
    <name type="scientific">Isoptericola variabilis (strain 225)</name>
    <dbReference type="NCBI Taxonomy" id="743718"/>
    <lineage>
        <taxon>Bacteria</taxon>
        <taxon>Bacillati</taxon>
        <taxon>Actinomycetota</taxon>
        <taxon>Actinomycetes</taxon>
        <taxon>Micrococcales</taxon>
        <taxon>Promicromonosporaceae</taxon>
        <taxon>Isoptericola</taxon>
    </lineage>
</organism>
<dbReference type="AlphaFoldDB" id="F6FRD8"/>
<protein>
    <submittedName>
        <fullName evidence="1">Uncharacterized protein</fullName>
    </submittedName>
</protein>
<dbReference type="HOGENOM" id="CLU_2806700_0_0_11"/>
<accession>F6FRD8</accession>
<keyword evidence="2" id="KW-1185">Reference proteome</keyword>
<name>F6FRD8_ISOV2</name>
<evidence type="ECO:0000313" key="1">
    <source>
        <dbReference type="EMBL" id="AEG43899.1"/>
    </source>
</evidence>
<dbReference type="RefSeq" id="WP_013838291.1">
    <property type="nucleotide sequence ID" value="NC_015588.1"/>
</dbReference>